<keyword evidence="3" id="KW-1185">Reference proteome</keyword>
<gene>
    <name evidence="2" type="ORF">GCM10009788_06990</name>
</gene>
<evidence type="ECO:0000313" key="2">
    <source>
        <dbReference type="EMBL" id="GAA1505888.1"/>
    </source>
</evidence>
<dbReference type="PANTHER" id="PTHR42831:SF1">
    <property type="entry name" value="FE-S PROTEIN MATURATION AUXILIARY FACTOR YITW"/>
    <property type="match status" value="1"/>
</dbReference>
<evidence type="ECO:0000313" key="3">
    <source>
        <dbReference type="Proteomes" id="UP001500842"/>
    </source>
</evidence>
<dbReference type="Proteomes" id="UP001500842">
    <property type="component" value="Unassembled WGS sequence"/>
</dbReference>
<evidence type="ECO:0000259" key="1">
    <source>
        <dbReference type="Pfam" id="PF01883"/>
    </source>
</evidence>
<dbReference type="EMBL" id="BAAAOR010000007">
    <property type="protein sequence ID" value="GAA1505888.1"/>
    <property type="molecule type" value="Genomic_DNA"/>
</dbReference>
<protein>
    <recommendedName>
        <fullName evidence="1">MIP18 family-like domain-containing protein</fullName>
    </recommendedName>
</protein>
<comment type="caution">
    <text evidence="2">The sequence shown here is derived from an EMBL/GenBank/DDBJ whole genome shotgun (WGS) entry which is preliminary data.</text>
</comment>
<proteinExistence type="predicted"/>
<dbReference type="PANTHER" id="PTHR42831">
    <property type="entry name" value="FE-S PROTEIN MATURATION AUXILIARY FACTOR YITW"/>
    <property type="match status" value="1"/>
</dbReference>
<dbReference type="Gene3D" id="3.30.300.130">
    <property type="entry name" value="Fe-S cluster assembly (FSCA)"/>
    <property type="match status" value="1"/>
</dbReference>
<dbReference type="SUPFAM" id="SSF117916">
    <property type="entry name" value="Fe-S cluster assembly (FSCA) domain-like"/>
    <property type="match status" value="1"/>
</dbReference>
<name>A0ABN1ZX33_9ACTN</name>
<organism evidence="2 3">
    <name type="scientific">Nocardioides humi</name>
    <dbReference type="NCBI Taxonomy" id="449461"/>
    <lineage>
        <taxon>Bacteria</taxon>
        <taxon>Bacillati</taxon>
        <taxon>Actinomycetota</taxon>
        <taxon>Actinomycetes</taxon>
        <taxon>Propionibacteriales</taxon>
        <taxon>Nocardioidaceae</taxon>
        <taxon>Nocardioides</taxon>
    </lineage>
</organism>
<dbReference type="Pfam" id="PF01883">
    <property type="entry name" value="FeS_assembly_P"/>
    <property type="match status" value="1"/>
</dbReference>
<dbReference type="InterPro" id="IPR002744">
    <property type="entry name" value="MIP18-like"/>
</dbReference>
<reference evidence="2 3" key="1">
    <citation type="journal article" date="2019" name="Int. J. Syst. Evol. Microbiol.">
        <title>The Global Catalogue of Microorganisms (GCM) 10K type strain sequencing project: providing services to taxonomists for standard genome sequencing and annotation.</title>
        <authorList>
            <consortium name="The Broad Institute Genomics Platform"/>
            <consortium name="The Broad Institute Genome Sequencing Center for Infectious Disease"/>
            <person name="Wu L."/>
            <person name="Ma J."/>
        </authorList>
    </citation>
    <scope>NUCLEOTIDE SEQUENCE [LARGE SCALE GENOMIC DNA]</scope>
    <source>
        <strain evidence="2 3">JCM 14942</strain>
    </source>
</reference>
<dbReference type="RefSeq" id="WP_181410597.1">
    <property type="nucleotide sequence ID" value="NZ_CP041146.1"/>
</dbReference>
<feature type="domain" description="MIP18 family-like" evidence="1">
    <location>
        <begin position="11"/>
        <end position="86"/>
    </location>
</feature>
<dbReference type="InterPro" id="IPR052339">
    <property type="entry name" value="Fe-S_Maturation_MIP18"/>
</dbReference>
<dbReference type="InterPro" id="IPR034904">
    <property type="entry name" value="FSCA_dom_sf"/>
</dbReference>
<sequence>MSEVTGLSASEVMGRLRTVHDPCSVASGRPINLVDMGMVDRVTIGDDGTVDIYLKLTSPACYLMPYLESESVRAVAEVPGVRSVAVHPDEGLDWSPRMMAESVRADRALPLLPMAGCR</sequence>
<accession>A0ABN1ZX33</accession>